<comment type="cofactor">
    <cofactor evidence="1">
        <name>Mg(2+)</name>
        <dbReference type="ChEBI" id="CHEBI:18420"/>
    </cofactor>
</comment>
<keyword evidence="3" id="KW-0378">Hydrolase</keyword>
<feature type="domain" description="VRR-NUC" evidence="4">
    <location>
        <begin position="4"/>
        <end position="87"/>
    </location>
</feature>
<dbReference type="Proteomes" id="UP000294489">
    <property type="component" value="Unassembled WGS sequence"/>
</dbReference>
<dbReference type="GO" id="GO:0004518">
    <property type="term" value="F:nuclease activity"/>
    <property type="evidence" value="ECO:0007669"/>
    <property type="project" value="UniProtKB-KW"/>
</dbReference>
<reference evidence="5 6" key="1">
    <citation type="submission" date="2019-03" db="EMBL/GenBank/DDBJ databases">
        <title>Freshwater and sediment microbial communities from various areas in North America, analyzing microbe dynamics in response to fracking.</title>
        <authorList>
            <person name="Lamendella R."/>
        </authorList>
    </citation>
    <scope>NUCLEOTIDE SEQUENCE [LARGE SCALE GENOMIC DNA]</scope>
    <source>
        <strain evidence="5 6">6_TX</strain>
    </source>
</reference>
<evidence type="ECO:0000313" key="6">
    <source>
        <dbReference type="Proteomes" id="UP000294489"/>
    </source>
</evidence>
<dbReference type="GO" id="GO:0003676">
    <property type="term" value="F:nucleic acid binding"/>
    <property type="evidence" value="ECO:0007669"/>
    <property type="project" value="InterPro"/>
</dbReference>
<protein>
    <submittedName>
        <fullName evidence="5">VRR-NUC domain-containing protein</fullName>
    </submittedName>
</protein>
<dbReference type="Gene3D" id="3.40.1350.10">
    <property type="match status" value="1"/>
</dbReference>
<dbReference type="AlphaFoldDB" id="A0A4R8FDU5"/>
<evidence type="ECO:0000256" key="2">
    <source>
        <dbReference type="ARBA" id="ARBA00022722"/>
    </source>
</evidence>
<keyword evidence="2" id="KW-0540">Nuclease</keyword>
<dbReference type="Pfam" id="PF08774">
    <property type="entry name" value="VRR_NUC"/>
    <property type="match status" value="1"/>
</dbReference>
<dbReference type="InterPro" id="IPR011856">
    <property type="entry name" value="tRNA_endonuc-like_dom_sf"/>
</dbReference>
<gene>
    <name evidence="5" type="ORF">DFO67_13413</name>
</gene>
<accession>A0A4R8FDU5</accession>
<organism evidence="5 6">
    <name type="scientific">Modicisalibacter xianhensis</name>
    <dbReference type="NCBI Taxonomy" id="442341"/>
    <lineage>
        <taxon>Bacteria</taxon>
        <taxon>Pseudomonadati</taxon>
        <taxon>Pseudomonadota</taxon>
        <taxon>Gammaproteobacteria</taxon>
        <taxon>Oceanospirillales</taxon>
        <taxon>Halomonadaceae</taxon>
        <taxon>Modicisalibacter</taxon>
    </lineage>
</organism>
<name>A0A4R8FDU5_9GAMM</name>
<evidence type="ECO:0000313" key="5">
    <source>
        <dbReference type="EMBL" id="TDX21645.1"/>
    </source>
</evidence>
<evidence type="ECO:0000256" key="3">
    <source>
        <dbReference type="ARBA" id="ARBA00022801"/>
    </source>
</evidence>
<evidence type="ECO:0000259" key="4">
    <source>
        <dbReference type="SMART" id="SM00990"/>
    </source>
</evidence>
<dbReference type="InterPro" id="IPR014883">
    <property type="entry name" value="VRR_NUC"/>
</dbReference>
<dbReference type="RefSeq" id="WP_134021425.1">
    <property type="nucleotide sequence ID" value="NZ_SOEC01000034.1"/>
</dbReference>
<proteinExistence type="predicted"/>
<dbReference type="OrthoDB" id="6706702at2"/>
<sequence>MNRRLEIDEELAFVRHVKRRGYKAEKLHRASERGFPDRSVFLPNGKTLFIEFKKPGLGDEALSPQQVRTIDDLRALGHEVHVLDRADDAIDVFEAALVAAGVKS</sequence>
<dbReference type="SMART" id="SM00990">
    <property type="entry name" value="VRR_NUC"/>
    <property type="match status" value="1"/>
</dbReference>
<dbReference type="EMBL" id="SOEC01000034">
    <property type="protein sequence ID" value="TDX21645.1"/>
    <property type="molecule type" value="Genomic_DNA"/>
</dbReference>
<dbReference type="GO" id="GO:0016788">
    <property type="term" value="F:hydrolase activity, acting on ester bonds"/>
    <property type="evidence" value="ECO:0007669"/>
    <property type="project" value="InterPro"/>
</dbReference>
<evidence type="ECO:0000256" key="1">
    <source>
        <dbReference type="ARBA" id="ARBA00001946"/>
    </source>
</evidence>
<comment type="caution">
    <text evidence="5">The sequence shown here is derived from an EMBL/GenBank/DDBJ whole genome shotgun (WGS) entry which is preliminary data.</text>
</comment>